<dbReference type="OrthoDB" id="7268531at2759"/>
<organism evidence="1 2">
    <name type="scientific">Spodoptera frugiperda</name>
    <name type="common">Fall armyworm</name>
    <dbReference type="NCBI Taxonomy" id="7108"/>
    <lineage>
        <taxon>Eukaryota</taxon>
        <taxon>Metazoa</taxon>
        <taxon>Ecdysozoa</taxon>
        <taxon>Arthropoda</taxon>
        <taxon>Hexapoda</taxon>
        <taxon>Insecta</taxon>
        <taxon>Pterygota</taxon>
        <taxon>Neoptera</taxon>
        <taxon>Endopterygota</taxon>
        <taxon>Lepidoptera</taxon>
        <taxon>Glossata</taxon>
        <taxon>Ditrysia</taxon>
        <taxon>Noctuoidea</taxon>
        <taxon>Noctuidae</taxon>
        <taxon>Amphipyrinae</taxon>
        <taxon>Spodoptera</taxon>
    </lineage>
</organism>
<reference evidence="2" key="1">
    <citation type="submission" date="2025-08" db="UniProtKB">
        <authorList>
            <consortium name="RefSeq"/>
        </authorList>
    </citation>
    <scope>IDENTIFICATION</scope>
    <source>
        <tissue evidence="2">Whole larval tissue</tissue>
    </source>
</reference>
<gene>
    <name evidence="2" type="primary">LOC118278595</name>
</gene>
<dbReference type="AlphaFoldDB" id="A0A9R0DHL6"/>
<sequence>MRQTPVASSRLSCRSFAKININNKMPFRQVLVMEDELSNDVDAVEYIDSNDEDEQAGETRPIMLLLRRLIRNKQNTVMTNAQILDILHSEFDICIKSSHELEINIYIKIIKRYLKDWPQWEELERISTKLSNCKDFEAITKVLNHKYKNLKEYLGVMLEVAKPLAKKAVEDMEASTQESNEVVVSDDSDDNPQIKMELQCSREQLNHLFLRHPDLDVHKTIFNLVPTPRRIRLGALNFTDIIKGWSVKFAINLPFLVLYRETVFKLKHALVNKARKGERKYKDNRLTDAVQEMTTKKTVSVTKQQVIQTLDDIATACSVNTEAFVILPSIFELLKMEVDKLVDTFNVPSSYRCFGSRYKYVRYLYTDEGENTGVYDLQLEEMMSPIYVYNIHIARGDYQPILLPPLAEWFKMECGVCNYKSVGSTVIEMKERFVGHVKDHIGDEPDWQCTNCLQTYSLKYLTMNRWFHNCHVPSSNLDF</sequence>
<proteinExistence type="predicted"/>
<keyword evidence="1" id="KW-1185">Reference proteome</keyword>
<dbReference type="Proteomes" id="UP000829999">
    <property type="component" value="Chromosome 24"/>
</dbReference>
<name>A0A9R0DHL6_SPOFR</name>
<dbReference type="GeneID" id="118278595"/>
<protein>
    <submittedName>
        <fullName evidence="2">Uncharacterized protein LOC118278595</fullName>
    </submittedName>
</protein>
<dbReference type="RefSeq" id="XP_035453773.2">
    <property type="nucleotide sequence ID" value="XM_035597880.2"/>
</dbReference>
<evidence type="ECO:0000313" key="2">
    <source>
        <dbReference type="RefSeq" id="XP_035453773.2"/>
    </source>
</evidence>
<accession>A0A9R0DHL6</accession>
<evidence type="ECO:0000313" key="1">
    <source>
        <dbReference type="Proteomes" id="UP000829999"/>
    </source>
</evidence>